<evidence type="ECO:0000256" key="1">
    <source>
        <dbReference type="ARBA" id="ARBA00010060"/>
    </source>
</evidence>
<keyword evidence="13" id="KW-1185">Reference proteome</keyword>
<dbReference type="GO" id="GO:0031491">
    <property type="term" value="F:nucleosome binding"/>
    <property type="evidence" value="ECO:0007669"/>
    <property type="project" value="TreeGrafter"/>
</dbReference>
<keyword evidence="7 10" id="KW-0234">DNA repair</keyword>
<evidence type="ECO:0000256" key="7">
    <source>
        <dbReference type="ARBA" id="ARBA00023204"/>
    </source>
</evidence>
<feature type="region of interest" description="Disordered" evidence="11">
    <location>
        <begin position="432"/>
        <end position="697"/>
    </location>
</feature>
<dbReference type="InterPro" id="IPR000969">
    <property type="entry name" value="SSRP1/POB3"/>
</dbReference>
<keyword evidence="5 10" id="KW-0805">Transcription regulation</keyword>
<dbReference type="PRINTS" id="PR00887">
    <property type="entry name" value="SSRCOGNITION"/>
</dbReference>
<evidence type="ECO:0000313" key="14">
    <source>
        <dbReference type="RefSeq" id="XP_018014547.1"/>
    </source>
</evidence>
<keyword evidence="2 10" id="KW-0158">Chromosome</keyword>
<keyword evidence="4 10" id="KW-0227">DNA damage</keyword>
<dbReference type="InterPro" id="IPR050454">
    <property type="entry name" value="RTT106/SSRP1_HistChap/FACT"/>
</dbReference>
<dbReference type="PROSITE" id="PS50118">
    <property type="entry name" value="HMG_BOX_2"/>
    <property type="match status" value="1"/>
</dbReference>
<feature type="domain" description="HMG box" evidence="12">
    <location>
        <begin position="546"/>
        <end position="612"/>
    </location>
</feature>
<feature type="compositionally biased region" description="Basic and acidic residues" evidence="11">
    <location>
        <begin position="432"/>
        <end position="442"/>
    </location>
</feature>
<dbReference type="Gene3D" id="1.10.30.10">
    <property type="entry name" value="High mobility group box domain"/>
    <property type="match status" value="1"/>
</dbReference>
<dbReference type="SMART" id="SM01287">
    <property type="entry name" value="Rtt106"/>
    <property type="match status" value="1"/>
</dbReference>
<dbReference type="PANTHER" id="PTHR45849:SF1">
    <property type="entry name" value="FACT COMPLEX SUBUNIT SSRP1"/>
    <property type="match status" value="1"/>
</dbReference>
<dbReference type="Pfam" id="PF17292">
    <property type="entry name" value="POB3_N"/>
    <property type="match status" value="1"/>
</dbReference>
<dbReference type="GO" id="GO:0006281">
    <property type="term" value="P:DNA repair"/>
    <property type="evidence" value="ECO:0007669"/>
    <property type="project" value="UniProtKB-KW"/>
</dbReference>
<comment type="subcellular location">
    <subcellularLocation>
        <location evidence="10">Nucleus</location>
    </subcellularLocation>
    <subcellularLocation>
        <location evidence="10">Chromosome</location>
    </subcellularLocation>
</comment>
<dbReference type="InterPro" id="IPR036910">
    <property type="entry name" value="HMG_box_dom_sf"/>
</dbReference>
<dbReference type="FunFam" id="2.30.29.150:FF:000001">
    <property type="entry name" value="Fact complex subunit ssrp1"/>
    <property type="match status" value="1"/>
</dbReference>
<evidence type="ECO:0000313" key="13">
    <source>
        <dbReference type="Proteomes" id="UP000694843"/>
    </source>
</evidence>
<accession>A0A8B7NLL7</accession>
<evidence type="ECO:0000256" key="9">
    <source>
        <dbReference type="PROSITE-ProRule" id="PRU00267"/>
    </source>
</evidence>
<feature type="compositionally biased region" description="Basic and acidic residues" evidence="11">
    <location>
        <begin position="452"/>
        <end position="466"/>
    </location>
</feature>
<dbReference type="GO" id="GO:0042393">
    <property type="term" value="F:histone binding"/>
    <property type="evidence" value="ECO:0007669"/>
    <property type="project" value="TreeGrafter"/>
</dbReference>
<dbReference type="GO" id="GO:1902275">
    <property type="term" value="P:regulation of chromatin organization"/>
    <property type="evidence" value="ECO:0007669"/>
    <property type="project" value="TreeGrafter"/>
</dbReference>
<evidence type="ECO:0000256" key="3">
    <source>
        <dbReference type="ARBA" id="ARBA00022705"/>
    </source>
</evidence>
<dbReference type="Gene3D" id="2.30.29.30">
    <property type="entry name" value="Pleckstrin-homology domain (PH domain)/Phosphotyrosine-binding domain (PTB)"/>
    <property type="match status" value="2"/>
</dbReference>
<dbReference type="InterPro" id="IPR009071">
    <property type="entry name" value="HMG_box_dom"/>
</dbReference>
<dbReference type="InterPro" id="IPR024954">
    <property type="entry name" value="SSRP1_DD"/>
</dbReference>
<dbReference type="AlphaFoldDB" id="A0A8B7NLL7"/>
<dbReference type="FunFam" id="1.10.30.10:FF:000036">
    <property type="entry name" value="high mobility group protein D"/>
    <property type="match status" value="1"/>
</dbReference>
<evidence type="ECO:0000256" key="11">
    <source>
        <dbReference type="SAM" id="MobiDB-lite"/>
    </source>
</evidence>
<dbReference type="OMA" id="QVVTKIF"/>
<dbReference type="OrthoDB" id="498543at2759"/>
<feature type="compositionally biased region" description="Basic and acidic residues" evidence="11">
    <location>
        <begin position="576"/>
        <end position="612"/>
    </location>
</feature>
<dbReference type="Pfam" id="PF03531">
    <property type="entry name" value="SSrecog"/>
    <property type="match status" value="1"/>
</dbReference>
<dbReference type="InterPro" id="IPR038167">
    <property type="entry name" value="SSRP1_sf"/>
</dbReference>
<keyword evidence="8 9" id="KW-0539">Nucleus</keyword>
<dbReference type="CTD" id="37767"/>
<comment type="function">
    <text evidence="10">Component of the FACT complex, a general chromatin factor that acts to reorganize nucleosomes. The FACT complex is involved in multiple processes that require DNA as a template such as mRNA elongation, DNA replication and DNA repair. During transcription elongation the FACT complex acts as a histone chaperone that both destabilizes and restores nucleosomal structure. It facilitates the passage of RNA polymerase II and transcription by promoting the dissociation of one histone H2A-H2B dimer from the nucleosome, then subsequently promotes the reestablishment of the nucleosome following the passage of RNA polymerase II.</text>
</comment>
<dbReference type="GeneID" id="108671501"/>
<dbReference type="InterPro" id="IPR011993">
    <property type="entry name" value="PH-like_dom_sf"/>
</dbReference>
<keyword evidence="6 10" id="KW-0804">Transcription</keyword>
<dbReference type="CDD" id="cd13230">
    <property type="entry name" value="PH1_SSRP1-like"/>
    <property type="match status" value="1"/>
</dbReference>
<organism evidence="13 14">
    <name type="scientific">Hyalella azteca</name>
    <name type="common">Amphipod</name>
    <dbReference type="NCBI Taxonomy" id="294128"/>
    <lineage>
        <taxon>Eukaryota</taxon>
        <taxon>Metazoa</taxon>
        <taxon>Ecdysozoa</taxon>
        <taxon>Arthropoda</taxon>
        <taxon>Crustacea</taxon>
        <taxon>Multicrustacea</taxon>
        <taxon>Malacostraca</taxon>
        <taxon>Eumalacostraca</taxon>
        <taxon>Peracarida</taxon>
        <taxon>Amphipoda</taxon>
        <taxon>Senticaudata</taxon>
        <taxon>Talitrida</taxon>
        <taxon>Talitroidea</taxon>
        <taxon>Hyalellidae</taxon>
        <taxon>Hyalella</taxon>
    </lineage>
</organism>
<evidence type="ECO:0000256" key="4">
    <source>
        <dbReference type="ARBA" id="ARBA00022763"/>
    </source>
</evidence>
<dbReference type="FunFam" id="2.30.29.30:FF:000098">
    <property type="entry name" value="Fact complex subunit ssrp1"/>
    <property type="match status" value="1"/>
</dbReference>
<dbReference type="FunFam" id="2.30.29.30:FF:000119">
    <property type="entry name" value="FACT complex subunit SSRP1"/>
    <property type="match status" value="1"/>
</dbReference>
<feature type="compositionally biased region" description="Acidic residues" evidence="11">
    <location>
        <begin position="682"/>
        <end position="697"/>
    </location>
</feature>
<evidence type="ECO:0000256" key="10">
    <source>
        <dbReference type="RuleBase" id="RU364013"/>
    </source>
</evidence>
<name>A0A8B7NLL7_HYAAZ</name>
<keyword evidence="3 10" id="KW-0235">DNA replication</keyword>
<dbReference type="InterPro" id="IPR013719">
    <property type="entry name" value="RTT106/SPT16-like_middle_dom"/>
</dbReference>
<dbReference type="KEGG" id="hazt:108671501"/>
<feature type="compositionally biased region" description="Acidic residues" evidence="11">
    <location>
        <begin position="467"/>
        <end position="504"/>
    </location>
</feature>
<evidence type="ECO:0000259" key="12">
    <source>
        <dbReference type="PROSITE" id="PS50118"/>
    </source>
</evidence>
<dbReference type="PANTHER" id="PTHR45849">
    <property type="entry name" value="FACT COMPLEX SUBUNIT SSRP1"/>
    <property type="match status" value="1"/>
</dbReference>
<dbReference type="SUPFAM" id="SSF50729">
    <property type="entry name" value="PH domain-like"/>
    <property type="match status" value="1"/>
</dbReference>
<sequence>MKDEMSLLEYGEATMEVKSCMVPCKLKLSEQGIAFRNLKTGKAETLAPSDIAVVNWQRLSSGYGIRIFTSNGNLHRFGGFKDSEQSRLEKFFKNTLNKTMTEKEFSVKGWNYGAAKFEGSVLSFEVSNLTSFEIPLHNVSSCTTGKNEVTLEFHQPDEAPTNLMEMRFHIPTSELAGEDPVEAFQQKVSEKASILTATGESLVTFQELHCLTPRGRYDIKCYPTFLQLHGKSFNFNIPVESVLRLFLLPHMDGRHHFFVVSLDPPIKQGQTRYPYLIMMFSGDDEDEIELPLSEEELKEKFDGRLEKEMKGPQFELVSRLFKGLCGRKIVTPGSFLGHSGNPCVGCSYKAAAGHLYPLERGFFYCYKPPIHIRFEEITSVNFARSGSTTRSFDFEVEVKNSGTHTFSSIEKGEYDRLFDYVKSKNLRIKNRGKMDGARHGDDDYLNSDDEPDHYMNRVKADAAKYGDDDDDDEDEESTDEDFAPGEEGSDVAEEFDSDAPDSSDDGSNASGGEDGEKKEKKPKKAKTVSEKPRKKRQKKDRDDNKPKRPQSAYFLWLNAHREEIKRKNPGISITDLSKKAGEMWRELSDKKEWEEKAAEAKSDYDEAMKEYKASGGGKSSGGSDKKSKRNVSSSSSPSKAGSGGGFKSKEYIESEESSDSGEDEAKSKKKTKKSSEVKKESEAEEESSNASDEDMSE</sequence>
<dbReference type="GO" id="GO:0035101">
    <property type="term" value="C:FACT complex"/>
    <property type="evidence" value="ECO:0007669"/>
    <property type="project" value="TreeGrafter"/>
</dbReference>
<evidence type="ECO:0000256" key="6">
    <source>
        <dbReference type="ARBA" id="ARBA00023163"/>
    </source>
</evidence>
<protein>
    <recommendedName>
        <fullName evidence="10">FACT complex subunit SSRP1</fullName>
    </recommendedName>
</protein>
<feature type="compositionally biased region" description="Acidic residues" evidence="11">
    <location>
        <begin position="653"/>
        <end position="662"/>
    </location>
</feature>
<dbReference type="CDD" id="cd21994">
    <property type="entry name" value="HMG-box_SSRP1-like"/>
    <property type="match status" value="1"/>
</dbReference>
<dbReference type="Pfam" id="PF08512">
    <property type="entry name" value="Rttp106-like_middle"/>
    <property type="match status" value="1"/>
</dbReference>
<dbReference type="SMART" id="SM00398">
    <property type="entry name" value="HMG"/>
    <property type="match status" value="1"/>
</dbReference>
<feature type="compositionally biased region" description="Basic residues" evidence="11">
    <location>
        <begin position="520"/>
        <end position="538"/>
    </location>
</feature>
<evidence type="ECO:0000256" key="5">
    <source>
        <dbReference type="ARBA" id="ARBA00023015"/>
    </source>
</evidence>
<keyword evidence="9" id="KW-0238">DNA-binding</keyword>
<dbReference type="GO" id="GO:0003677">
    <property type="term" value="F:DNA binding"/>
    <property type="evidence" value="ECO:0007669"/>
    <property type="project" value="UniProtKB-UniRule"/>
</dbReference>
<dbReference type="Proteomes" id="UP000694843">
    <property type="component" value="Unplaced"/>
</dbReference>
<dbReference type="InterPro" id="IPR048993">
    <property type="entry name" value="SSRP1-like_PH1"/>
</dbReference>
<dbReference type="Gene3D" id="2.30.29.150">
    <property type="match status" value="1"/>
</dbReference>
<dbReference type="CDD" id="cd13231">
    <property type="entry name" value="PH2_SSRP1-like"/>
    <property type="match status" value="1"/>
</dbReference>
<dbReference type="SUPFAM" id="SSF47095">
    <property type="entry name" value="HMG-box"/>
    <property type="match status" value="1"/>
</dbReference>
<dbReference type="GO" id="GO:0006260">
    <property type="term" value="P:DNA replication"/>
    <property type="evidence" value="ECO:0007669"/>
    <property type="project" value="UniProtKB-KW"/>
</dbReference>
<gene>
    <name evidence="14" type="primary">LOC108671501</name>
</gene>
<evidence type="ECO:0000256" key="8">
    <source>
        <dbReference type="ARBA" id="ARBA00023242"/>
    </source>
</evidence>
<dbReference type="InterPro" id="IPR035417">
    <property type="entry name" value="SSRP1/POB3_N"/>
</dbReference>
<comment type="similarity">
    <text evidence="1 10">Belongs to the SSRP1 family.</text>
</comment>
<dbReference type="Gene3D" id="2.30.29.220">
    <property type="entry name" value="Structure-specific recognition protein (SSRP1)"/>
    <property type="match status" value="1"/>
</dbReference>
<feature type="DNA-binding region" description="HMG box" evidence="9">
    <location>
        <begin position="546"/>
        <end position="612"/>
    </location>
</feature>
<dbReference type="Pfam" id="PF21103">
    <property type="entry name" value="PH1_SSRP1-like"/>
    <property type="match status" value="1"/>
</dbReference>
<feature type="compositionally biased region" description="Low complexity" evidence="11">
    <location>
        <begin position="630"/>
        <end position="640"/>
    </location>
</feature>
<evidence type="ECO:0000256" key="2">
    <source>
        <dbReference type="ARBA" id="ARBA00022454"/>
    </source>
</evidence>
<dbReference type="RefSeq" id="XP_018014547.1">
    <property type="nucleotide sequence ID" value="XM_018159058.2"/>
</dbReference>
<proteinExistence type="inferred from homology"/>
<reference evidence="14" key="1">
    <citation type="submission" date="2025-08" db="UniProtKB">
        <authorList>
            <consortium name="RefSeq"/>
        </authorList>
    </citation>
    <scope>IDENTIFICATION</scope>
    <source>
        <tissue evidence="14">Whole organism</tissue>
    </source>
</reference>
<dbReference type="Pfam" id="PF00505">
    <property type="entry name" value="HMG_box"/>
    <property type="match status" value="1"/>
</dbReference>